<comment type="caution">
    <text evidence="2">The sequence shown here is derived from an EMBL/GenBank/DDBJ whole genome shotgun (WGS) entry which is preliminary data.</text>
</comment>
<name>A0A645ERK6_9ZZZZ</name>
<reference evidence="2" key="1">
    <citation type="submission" date="2019-08" db="EMBL/GenBank/DDBJ databases">
        <authorList>
            <person name="Kucharzyk K."/>
            <person name="Murdoch R.W."/>
            <person name="Higgins S."/>
            <person name="Loffler F."/>
        </authorList>
    </citation>
    <scope>NUCLEOTIDE SEQUENCE</scope>
</reference>
<accession>A0A645ERK6</accession>
<feature type="region of interest" description="Disordered" evidence="1">
    <location>
        <begin position="1"/>
        <end position="25"/>
    </location>
</feature>
<evidence type="ECO:0000313" key="2">
    <source>
        <dbReference type="EMBL" id="MPN04651.1"/>
    </source>
</evidence>
<proteinExistence type="predicted"/>
<sequence length="188" mass="19644">MVRQAVGRRGQRPGDPAGVHHENHRGIDQFCDVSARTEAAAALGEPQPPVVEPHDPLDHRDIGTRGAVREQRCDASGAAQPGIEVAAGQSGGQRVIAGIDVVGADLERRHPQPAGAQCGHQPDADGGLARARVGCGQQQARIGGHHHSIPAWPFSPASKGCLILRMSVTRSAAAISRSGAWRPVITTC</sequence>
<evidence type="ECO:0000256" key="1">
    <source>
        <dbReference type="SAM" id="MobiDB-lite"/>
    </source>
</evidence>
<protein>
    <submittedName>
        <fullName evidence="2">Uncharacterized protein</fullName>
    </submittedName>
</protein>
<dbReference type="EMBL" id="VSSQ01050571">
    <property type="protein sequence ID" value="MPN04651.1"/>
    <property type="molecule type" value="Genomic_DNA"/>
</dbReference>
<organism evidence="2">
    <name type="scientific">bioreactor metagenome</name>
    <dbReference type="NCBI Taxonomy" id="1076179"/>
    <lineage>
        <taxon>unclassified sequences</taxon>
        <taxon>metagenomes</taxon>
        <taxon>ecological metagenomes</taxon>
    </lineage>
</organism>
<gene>
    <name evidence="2" type="ORF">SDC9_151896</name>
</gene>
<dbReference type="AlphaFoldDB" id="A0A645ERK6"/>